<protein>
    <recommendedName>
        <fullName evidence="5">Peptidyl-prolyl cis-trans isomerase</fullName>
        <ecNumber evidence="5">5.2.1.8</ecNumber>
    </recommendedName>
</protein>
<organism evidence="7 8">
    <name type="scientific">Granulosicoccus antarcticus IMCC3135</name>
    <dbReference type="NCBI Taxonomy" id="1192854"/>
    <lineage>
        <taxon>Bacteria</taxon>
        <taxon>Pseudomonadati</taxon>
        <taxon>Pseudomonadota</taxon>
        <taxon>Gammaproteobacteria</taxon>
        <taxon>Chromatiales</taxon>
        <taxon>Granulosicoccaceae</taxon>
        <taxon>Granulosicoccus</taxon>
    </lineage>
</organism>
<dbReference type="Gene3D" id="3.10.50.40">
    <property type="match status" value="1"/>
</dbReference>
<dbReference type="AlphaFoldDB" id="A0A2Z2NZQ5"/>
<dbReference type="PROSITE" id="PS50059">
    <property type="entry name" value="FKBP_PPIASE"/>
    <property type="match status" value="1"/>
</dbReference>
<evidence type="ECO:0000313" key="8">
    <source>
        <dbReference type="Proteomes" id="UP000250079"/>
    </source>
</evidence>
<keyword evidence="8" id="KW-1185">Reference proteome</keyword>
<proteinExistence type="inferred from homology"/>
<dbReference type="InterPro" id="IPR046357">
    <property type="entry name" value="PPIase_dom_sf"/>
</dbReference>
<gene>
    <name evidence="7" type="primary">fklB_1</name>
    <name evidence="7" type="ORF">IMCC3135_16125</name>
</gene>
<evidence type="ECO:0000256" key="1">
    <source>
        <dbReference type="ARBA" id="ARBA00000971"/>
    </source>
</evidence>
<dbReference type="SUPFAM" id="SSF54534">
    <property type="entry name" value="FKBP-like"/>
    <property type="match status" value="1"/>
</dbReference>
<evidence type="ECO:0000256" key="4">
    <source>
        <dbReference type="PROSITE-ProRule" id="PRU00277"/>
    </source>
</evidence>
<evidence type="ECO:0000259" key="6">
    <source>
        <dbReference type="PROSITE" id="PS50059"/>
    </source>
</evidence>
<dbReference type="RefSeq" id="WP_205738071.1">
    <property type="nucleotide sequence ID" value="NZ_CP018632.1"/>
</dbReference>
<evidence type="ECO:0000313" key="7">
    <source>
        <dbReference type="EMBL" id="ASJ73307.1"/>
    </source>
</evidence>
<keyword evidence="3 4" id="KW-0413">Isomerase</keyword>
<reference evidence="7 8" key="1">
    <citation type="submission" date="2016-12" db="EMBL/GenBank/DDBJ databases">
        <authorList>
            <person name="Song W.-J."/>
            <person name="Kurnit D.M."/>
        </authorList>
    </citation>
    <scope>NUCLEOTIDE SEQUENCE [LARGE SCALE GENOMIC DNA]</scope>
    <source>
        <strain evidence="7 8">IMCC3135</strain>
    </source>
</reference>
<dbReference type="InterPro" id="IPR044609">
    <property type="entry name" value="FKBP2/11"/>
</dbReference>
<evidence type="ECO:0000256" key="5">
    <source>
        <dbReference type="RuleBase" id="RU003915"/>
    </source>
</evidence>
<dbReference type="Pfam" id="PF00254">
    <property type="entry name" value="FKBP_C"/>
    <property type="match status" value="1"/>
</dbReference>
<dbReference type="KEGG" id="gai:IMCC3135_16125"/>
<accession>A0A2Z2NZQ5</accession>
<dbReference type="Proteomes" id="UP000250079">
    <property type="component" value="Chromosome"/>
</dbReference>
<dbReference type="GO" id="GO:0003755">
    <property type="term" value="F:peptidyl-prolyl cis-trans isomerase activity"/>
    <property type="evidence" value="ECO:0007669"/>
    <property type="project" value="UniProtKB-UniRule"/>
</dbReference>
<keyword evidence="2 4" id="KW-0697">Rotamase</keyword>
<dbReference type="EMBL" id="CP018632">
    <property type="protein sequence ID" value="ASJ73307.1"/>
    <property type="molecule type" value="Genomic_DNA"/>
</dbReference>
<evidence type="ECO:0000256" key="2">
    <source>
        <dbReference type="ARBA" id="ARBA00023110"/>
    </source>
</evidence>
<name>A0A2Z2NZQ5_9GAMM</name>
<dbReference type="PANTHER" id="PTHR45779:SF7">
    <property type="entry name" value="PEPTIDYLPROLYL ISOMERASE"/>
    <property type="match status" value="1"/>
</dbReference>
<dbReference type="InterPro" id="IPR001179">
    <property type="entry name" value="PPIase_FKBP_dom"/>
</dbReference>
<feature type="domain" description="PPIase FKBP-type" evidence="6">
    <location>
        <begin position="1"/>
        <end position="85"/>
    </location>
</feature>
<comment type="similarity">
    <text evidence="5">Belongs to the FKBP-type PPIase family.</text>
</comment>
<dbReference type="PANTHER" id="PTHR45779">
    <property type="entry name" value="PEPTIDYLPROLYL ISOMERASE"/>
    <property type="match status" value="1"/>
</dbReference>
<dbReference type="EC" id="5.2.1.8" evidence="5"/>
<sequence length="87" mass="9512">MSEEEKNPLLFRERRIQSSYSRGEPNTFPLSGTILGFAEGVQLMSVGSRYRFVMPPELAYGDGGNGTQIGSGAVLIFVIELLEINTA</sequence>
<evidence type="ECO:0000256" key="3">
    <source>
        <dbReference type="ARBA" id="ARBA00023235"/>
    </source>
</evidence>
<comment type="catalytic activity">
    <reaction evidence="1 4 5">
        <text>[protein]-peptidylproline (omega=180) = [protein]-peptidylproline (omega=0)</text>
        <dbReference type="Rhea" id="RHEA:16237"/>
        <dbReference type="Rhea" id="RHEA-COMP:10747"/>
        <dbReference type="Rhea" id="RHEA-COMP:10748"/>
        <dbReference type="ChEBI" id="CHEBI:83833"/>
        <dbReference type="ChEBI" id="CHEBI:83834"/>
        <dbReference type="EC" id="5.2.1.8"/>
    </reaction>
</comment>